<organism evidence="12 13">
    <name type="scientific">Platysteira castanea</name>
    <dbReference type="NCBI Taxonomy" id="1160851"/>
    <lineage>
        <taxon>Eukaryota</taxon>
        <taxon>Metazoa</taxon>
        <taxon>Chordata</taxon>
        <taxon>Craniata</taxon>
        <taxon>Vertebrata</taxon>
        <taxon>Euteleostomi</taxon>
        <taxon>Archelosauria</taxon>
        <taxon>Archosauria</taxon>
        <taxon>Dinosauria</taxon>
        <taxon>Saurischia</taxon>
        <taxon>Theropoda</taxon>
        <taxon>Coelurosauria</taxon>
        <taxon>Aves</taxon>
        <taxon>Neognathae</taxon>
        <taxon>Neoaves</taxon>
        <taxon>Telluraves</taxon>
        <taxon>Australaves</taxon>
        <taxon>Passeriformes</taxon>
        <taxon>Corvoidea</taxon>
        <taxon>Platysteiridae</taxon>
        <taxon>Platysteira</taxon>
    </lineage>
</organism>
<dbReference type="EMBL" id="VYXC01011606">
    <property type="protein sequence ID" value="NWU30873.1"/>
    <property type="molecule type" value="Genomic_DNA"/>
</dbReference>
<feature type="coiled-coil region" evidence="10">
    <location>
        <begin position="466"/>
        <end position="500"/>
    </location>
</feature>
<evidence type="ECO:0000313" key="12">
    <source>
        <dbReference type="EMBL" id="NWU30873.1"/>
    </source>
</evidence>
<accession>A0A7K5VPB8</accession>
<feature type="non-terminal residue" evidence="12">
    <location>
        <position position="1"/>
    </location>
</feature>
<keyword evidence="5" id="KW-0493">Microtubule</keyword>
<dbReference type="AlphaFoldDB" id="A0A7K5VPB8"/>
<dbReference type="PANTHER" id="PTHR19378:SF3">
    <property type="entry name" value="HAUS AUGMIN LIKE COMPLEX SUBUNIT 3"/>
    <property type="match status" value="1"/>
</dbReference>
<feature type="coiled-coil region" evidence="10">
    <location>
        <begin position="91"/>
        <end position="125"/>
    </location>
</feature>
<feature type="coiled-coil region" evidence="10">
    <location>
        <begin position="405"/>
        <end position="436"/>
    </location>
</feature>
<evidence type="ECO:0000256" key="5">
    <source>
        <dbReference type="ARBA" id="ARBA00022701"/>
    </source>
</evidence>
<dbReference type="PRINTS" id="PR02089">
    <property type="entry name" value="HAUSAUGMINL3"/>
</dbReference>
<dbReference type="GO" id="GO:0031023">
    <property type="term" value="P:microtubule organizing center organization"/>
    <property type="evidence" value="ECO:0007669"/>
    <property type="project" value="TreeGrafter"/>
</dbReference>
<evidence type="ECO:0000313" key="13">
    <source>
        <dbReference type="Proteomes" id="UP000584415"/>
    </source>
</evidence>
<evidence type="ECO:0000256" key="4">
    <source>
        <dbReference type="ARBA" id="ARBA00022618"/>
    </source>
</evidence>
<comment type="similarity">
    <text evidence="2">Belongs to the HAUS3 family.</text>
</comment>
<keyword evidence="3" id="KW-0963">Cytoplasm</keyword>
<dbReference type="InterPro" id="IPR026206">
    <property type="entry name" value="HAUS3"/>
</dbReference>
<dbReference type="Pfam" id="PF14932">
    <property type="entry name" value="HAUS-augmin3"/>
    <property type="match status" value="1"/>
</dbReference>
<keyword evidence="6" id="KW-0498">Mitosis</keyword>
<evidence type="ECO:0000259" key="11">
    <source>
        <dbReference type="Pfam" id="PF14932"/>
    </source>
</evidence>
<evidence type="ECO:0000256" key="3">
    <source>
        <dbReference type="ARBA" id="ARBA00022490"/>
    </source>
</evidence>
<name>A0A7K5VPB8_9CORV</name>
<dbReference type="InterPro" id="IPR032733">
    <property type="entry name" value="HAUS3_N"/>
</dbReference>
<dbReference type="GO" id="GO:0070652">
    <property type="term" value="C:HAUS complex"/>
    <property type="evidence" value="ECO:0007669"/>
    <property type="project" value="InterPro"/>
</dbReference>
<evidence type="ECO:0000256" key="2">
    <source>
        <dbReference type="ARBA" id="ARBA00009645"/>
    </source>
</evidence>
<protein>
    <submittedName>
        <fullName evidence="12">HAUS3 protein</fullName>
    </submittedName>
</protein>
<dbReference type="GO" id="GO:0072686">
    <property type="term" value="C:mitotic spindle"/>
    <property type="evidence" value="ECO:0007669"/>
    <property type="project" value="TreeGrafter"/>
</dbReference>
<comment type="subcellular location">
    <subcellularLocation>
        <location evidence="1">Cytoplasm</location>
        <location evidence="1">Cytoskeleton</location>
        <location evidence="1">Spindle</location>
    </subcellularLocation>
</comment>
<dbReference type="Proteomes" id="UP000584415">
    <property type="component" value="Unassembled WGS sequence"/>
</dbReference>
<reference evidence="12 13" key="1">
    <citation type="submission" date="2019-09" db="EMBL/GenBank/DDBJ databases">
        <title>Bird 10,000 Genomes (B10K) Project - Family phase.</title>
        <authorList>
            <person name="Zhang G."/>
        </authorList>
    </citation>
    <scope>NUCLEOTIDE SEQUENCE [LARGE SCALE GENOMIC DNA]</scope>
    <source>
        <strain evidence="12">B10K-DU-001-71</strain>
        <tissue evidence="12">Muscle</tissue>
    </source>
</reference>
<evidence type="ECO:0000256" key="6">
    <source>
        <dbReference type="ARBA" id="ARBA00022776"/>
    </source>
</evidence>
<dbReference type="GO" id="GO:0005874">
    <property type="term" value="C:microtubule"/>
    <property type="evidence" value="ECO:0007669"/>
    <property type="project" value="UniProtKB-KW"/>
</dbReference>
<keyword evidence="7 10" id="KW-0175">Coiled coil</keyword>
<keyword evidence="9" id="KW-0131">Cell cycle</keyword>
<evidence type="ECO:0000256" key="9">
    <source>
        <dbReference type="ARBA" id="ARBA00023306"/>
    </source>
</evidence>
<gene>
    <name evidence="12" type="primary">Haus3_1</name>
    <name evidence="12" type="ORF">DYACAS_R10494</name>
</gene>
<feature type="non-terminal residue" evidence="12">
    <location>
        <position position="614"/>
    </location>
</feature>
<evidence type="ECO:0000256" key="8">
    <source>
        <dbReference type="ARBA" id="ARBA00023212"/>
    </source>
</evidence>
<keyword evidence="13" id="KW-1185">Reference proteome</keyword>
<keyword evidence="8" id="KW-0206">Cytoskeleton</keyword>
<comment type="caution">
    <text evidence="12">The sequence shown here is derived from an EMBL/GenBank/DDBJ whole genome shotgun (WGS) entry which is preliminary data.</text>
</comment>
<feature type="coiled-coil region" evidence="10">
    <location>
        <begin position="151"/>
        <end position="178"/>
    </location>
</feature>
<dbReference type="PANTHER" id="PTHR19378">
    <property type="entry name" value="GOLGIN- RELATED"/>
    <property type="match status" value="1"/>
</dbReference>
<evidence type="ECO:0000256" key="7">
    <source>
        <dbReference type="ARBA" id="ARBA00023054"/>
    </source>
</evidence>
<proteinExistence type="inferred from homology"/>
<evidence type="ECO:0000256" key="10">
    <source>
        <dbReference type="SAM" id="Coils"/>
    </source>
</evidence>
<dbReference type="GO" id="GO:0051225">
    <property type="term" value="P:spindle assembly"/>
    <property type="evidence" value="ECO:0007669"/>
    <property type="project" value="InterPro"/>
</dbReference>
<keyword evidence="4" id="KW-0132">Cell division</keyword>
<feature type="domain" description="HAUS augmin-like complex subunit 3 N-terminal" evidence="11">
    <location>
        <begin position="30"/>
        <end position="289"/>
    </location>
</feature>
<dbReference type="GO" id="GO:0051301">
    <property type="term" value="P:cell division"/>
    <property type="evidence" value="ECO:0007669"/>
    <property type="project" value="UniProtKB-KW"/>
</dbReference>
<dbReference type="GO" id="GO:0005815">
    <property type="term" value="C:microtubule organizing center"/>
    <property type="evidence" value="ECO:0007669"/>
    <property type="project" value="TreeGrafter"/>
</dbReference>
<sequence length="614" mass="70383">IMSCGKDFVETLKKIGYPKADELNGEDFDWMFEFSEDKSFLEWFCGNINEQHVVSEEELQDFDNLLEHGKPVLEGNALDEVLKTLEPMGSKNSSQEEDRDEEEEVKKLEDELQTLQKLKNLQIHRHNKLQLLVTTNSHVLQTFQSREEEARKDWKEGLEAFTAANNKLENELQSLIGAVKKFASFFTASDSEQGSDVHPVFFSQLSLDKYLSLEDQSTAALISHIKKHFCKGMSKSAENSHEGSFRLEDLIKEVTFDESDEICEERQEIARLQAAYICGQNQLIQRQAEEEGMNSAIKCAESLLQCWDKDIGQQENIDAKVSSLTAEISAIKQDIAQINNEELLPLLKKNAQLLTAPVMKEYLDHQIARQDSYAAIQDKIGRHLIRQKTSFELIQLACEMEMKKHQEISCQLENLVESLKQSTDELQQRLQVIAERTQQAKPKNTISSEDGFSCRLYQLLEGGNKKQQLFKTYKSLEQMAQKLKQDCATVQDQLAASAQEQSVLLSNLERDVDALHGALYCGANQIQLRSPELTEQFHQLEMDLDKLNHLLMDLVADLKSKRSFLESNKLQQMERDLYVYFFKDEDHLKEMVEKLEQQSQAKASGLEDENFTAS</sequence>
<evidence type="ECO:0000256" key="1">
    <source>
        <dbReference type="ARBA" id="ARBA00004186"/>
    </source>
</evidence>